<dbReference type="RefSeq" id="WP_153834005.1">
    <property type="nucleotide sequence ID" value="NZ_JBHUMW010000105.1"/>
</dbReference>
<accession>A0A6N7QZ04</accession>
<dbReference type="EMBL" id="WJEE01000002">
    <property type="protein sequence ID" value="MRI65139.1"/>
    <property type="molecule type" value="Genomic_DNA"/>
</dbReference>
<organism evidence="1 2">
    <name type="scientific">Gracilibacillus thailandensis</name>
    <dbReference type="NCBI Taxonomy" id="563735"/>
    <lineage>
        <taxon>Bacteria</taxon>
        <taxon>Bacillati</taxon>
        <taxon>Bacillota</taxon>
        <taxon>Bacilli</taxon>
        <taxon>Bacillales</taxon>
        <taxon>Bacillaceae</taxon>
        <taxon>Gracilibacillus</taxon>
    </lineage>
</organism>
<reference evidence="1 2" key="1">
    <citation type="submission" date="2019-10" db="EMBL/GenBank/DDBJ databases">
        <title>Gracilibacillus salitolerans sp. nov., a moderate halophile isolated from a saline soil in northwest China.</title>
        <authorList>
            <person name="Gan L."/>
        </authorList>
    </citation>
    <scope>NUCLEOTIDE SEQUENCE [LARGE SCALE GENOMIC DNA]</scope>
    <source>
        <strain evidence="1 2">TP2-8</strain>
    </source>
</reference>
<evidence type="ECO:0000313" key="1">
    <source>
        <dbReference type="EMBL" id="MRI65139.1"/>
    </source>
</evidence>
<comment type="caution">
    <text evidence="1">The sequence shown here is derived from an EMBL/GenBank/DDBJ whole genome shotgun (WGS) entry which is preliminary data.</text>
</comment>
<sequence>MDVLSQKTVTTRKDHHCFGCARKVFKGSEMQLITTVDGGDIASNYWCKTCQEYWSRYMEYGDMIGYGELKSEDEERWLSVRNEMEYDLV</sequence>
<evidence type="ECO:0000313" key="2">
    <source>
        <dbReference type="Proteomes" id="UP000435187"/>
    </source>
</evidence>
<gene>
    <name evidence="1" type="ORF">GH885_02100</name>
</gene>
<keyword evidence="2" id="KW-1185">Reference proteome</keyword>
<dbReference type="Proteomes" id="UP000435187">
    <property type="component" value="Unassembled WGS sequence"/>
</dbReference>
<protein>
    <submittedName>
        <fullName evidence="1">Uncharacterized protein</fullName>
    </submittedName>
</protein>
<dbReference type="AlphaFoldDB" id="A0A6N7QZ04"/>
<proteinExistence type="predicted"/>
<name>A0A6N7QZ04_9BACI</name>